<keyword evidence="1" id="KW-1133">Transmembrane helix</keyword>
<feature type="domain" description="PKD" evidence="2">
    <location>
        <begin position="463"/>
        <end position="548"/>
    </location>
</feature>
<dbReference type="EMBL" id="MHSH01000052">
    <property type="protein sequence ID" value="OHA40386.1"/>
    <property type="molecule type" value="Genomic_DNA"/>
</dbReference>
<feature type="transmembrane region" description="Helical" evidence="1">
    <location>
        <begin position="596"/>
        <end position="623"/>
    </location>
</feature>
<keyword evidence="1" id="KW-0812">Transmembrane</keyword>
<gene>
    <name evidence="3" type="ORF">A3H68_01480</name>
</gene>
<dbReference type="SUPFAM" id="SSF49299">
    <property type="entry name" value="PKD domain"/>
    <property type="match status" value="1"/>
</dbReference>
<accession>A0A1G2NW92</accession>
<keyword evidence="1" id="KW-0472">Membrane</keyword>
<dbReference type="PROSITE" id="PS50093">
    <property type="entry name" value="PKD"/>
    <property type="match status" value="2"/>
</dbReference>
<dbReference type="Proteomes" id="UP000176429">
    <property type="component" value="Unassembled WGS sequence"/>
</dbReference>
<evidence type="ECO:0000256" key="1">
    <source>
        <dbReference type="SAM" id="Phobius"/>
    </source>
</evidence>
<dbReference type="SMART" id="SM00089">
    <property type="entry name" value="PKD"/>
    <property type="match status" value="3"/>
</dbReference>
<sequence length="962" mass="100296">MFLVAKRITTVGVASVFALYFLVGAGNVALAWNLKADCSVAPGSPEIGQVVTWTATASSTAKPHQGHYEYSWSGSDGLSGGEKVVEKTYSSSGEKTAKVKVTLVLNSGVREYAEKTCQATVVSAPPVVPACSFTPSAGRTIVIFPEGKKIASNGSFTRLGPVSADISAGSYVVSLFSFDGYAGRQSVSPNMQGDERWFLEIGNDSAVVGASGSSIDLDDGVEAASRTDVVNSSSAPLILGGDGNVAYARHAYPNDSARNSLYPVCAALDKLPVLKITKQVVNTEGGVAEASDFQIYVKKSGTHVFGSPSLGSMSGKIYILEAGDYSIGEQDLSSNYTSSFYGDCSAAGAVTLSAGENKTCVVTNTYVPPGQPLSGSCNVNPASVRVGENALWSATASGGTDPYIFFSWGGSDGLSGSGDSISKTYSTSGAKTGSVTITSGSQSVTKECSVSVSDLPPPPSSQLSSSCSASVSNVVINSEIIWTATVSGGTGSYAYSWSGSDGLSGDASQISKIYGSSGTKRATVAVTSGSLTHSSTCEVDITSPLGGCTSCGGGGGGGGGFEQPSVTLLKQADKEPLAFVYLSQIPYTGFGDIFKVLSFLLGLLLWSIVVVYLIRSGIAGALFRRIKKMLGYSGVSSSAESLVYRESAGADQTLNRSSYDVDTGIRVSGNYGSNLGKRIGEIADLGTNGIPANLPAVVGRDDSGDSIPENAVAKDYETRSALVLHARNRKTLISEDALSILVSFAGRDFPKAAAVLDRVIVKAESKYVKEDGWILLNKEKIQELIGQLSAQNTHAPVAHERSFIQSDAVSGQVSGEAAAREVPTVAGQQNIQVIKKHDSMQNKDSVSGGISADHSAINAASLVRWIGEKNEDKLFSLIRETRKAGKNPEGLIRAAVSELDRVFRQRVEDGSINADPEIKSITASWSADEIEKTIDILLTTIDQSYHNPATGAKLAIIKLLGK</sequence>
<feature type="domain" description="PKD" evidence="2">
    <location>
        <begin position="401"/>
        <end position="452"/>
    </location>
</feature>
<comment type="caution">
    <text evidence="3">The sequence shown here is derived from an EMBL/GenBank/DDBJ whole genome shotgun (WGS) entry which is preliminary data.</text>
</comment>
<evidence type="ECO:0000313" key="4">
    <source>
        <dbReference type="Proteomes" id="UP000176429"/>
    </source>
</evidence>
<dbReference type="InterPro" id="IPR035986">
    <property type="entry name" value="PKD_dom_sf"/>
</dbReference>
<evidence type="ECO:0000313" key="3">
    <source>
        <dbReference type="EMBL" id="OHA40386.1"/>
    </source>
</evidence>
<name>A0A1G2NW92_9BACT</name>
<organism evidence="3 4">
    <name type="scientific">Candidatus Taylorbacteria bacterium RIFCSPLOWO2_02_FULL_46_40</name>
    <dbReference type="NCBI Taxonomy" id="1802329"/>
    <lineage>
        <taxon>Bacteria</taxon>
        <taxon>Candidatus Tayloriibacteriota</taxon>
    </lineage>
</organism>
<proteinExistence type="predicted"/>
<dbReference type="AlphaFoldDB" id="A0A1G2NW92"/>
<dbReference type="InterPro" id="IPR000601">
    <property type="entry name" value="PKD_dom"/>
</dbReference>
<reference evidence="3 4" key="1">
    <citation type="journal article" date="2016" name="Nat. Commun.">
        <title>Thousands of microbial genomes shed light on interconnected biogeochemical processes in an aquifer system.</title>
        <authorList>
            <person name="Anantharaman K."/>
            <person name="Brown C.T."/>
            <person name="Hug L.A."/>
            <person name="Sharon I."/>
            <person name="Castelle C.J."/>
            <person name="Probst A.J."/>
            <person name="Thomas B.C."/>
            <person name="Singh A."/>
            <person name="Wilkins M.J."/>
            <person name="Karaoz U."/>
            <person name="Brodie E.L."/>
            <person name="Williams K.H."/>
            <person name="Hubbard S.S."/>
            <person name="Banfield J.F."/>
        </authorList>
    </citation>
    <scope>NUCLEOTIDE SEQUENCE [LARGE SCALE GENOMIC DNA]</scope>
</reference>
<evidence type="ECO:0000259" key="2">
    <source>
        <dbReference type="PROSITE" id="PS50093"/>
    </source>
</evidence>
<dbReference type="InterPro" id="IPR022409">
    <property type="entry name" value="PKD/Chitinase_dom"/>
</dbReference>
<protein>
    <recommendedName>
        <fullName evidence="2">PKD domain-containing protein</fullName>
    </recommendedName>
</protein>